<gene>
    <name evidence="5" type="ORF">FXF49_04620</name>
</gene>
<evidence type="ECO:0000256" key="2">
    <source>
        <dbReference type="SAM" id="Coils"/>
    </source>
</evidence>
<dbReference type="Gene3D" id="2.70.70.10">
    <property type="entry name" value="Glucose Permease (Domain IIA)"/>
    <property type="match status" value="1"/>
</dbReference>
<evidence type="ECO:0000256" key="1">
    <source>
        <dbReference type="ARBA" id="ARBA00022729"/>
    </source>
</evidence>
<evidence type="ECO:0000256" key="3">
    <source>
        <dbReference type="SAM" id="SignalP"/>
    </source>
</evidence>
<organism evidence="5 6">
    <name type="scientific">Flexistipes sinusarabici</name>
    <dbReference type="NCBI Taxonomy" id="2352"/>
    <lineage>
        <taxon>Bacteria</taxon>
        <taxon>Pseudomonadati</taxon>
        <taxon>Deferribacterota</taxon>
        <taxon>Deferribacteres</taxon>
        <taxon>Deferribacterales</taxon>
        <taxon>Flexistipitaceae</taxon>
        <taxon>Flexistipes</taxon>
    </lineage>
</organism>
<dbReference type="PANTHER" id="PTHR21666">
    <property type="entry name" value="PEPTIDASE-RELATED"/>
    <property type="match status" value="1"/>
</dbReference>
<accession>A0A5D0MQ76</accession>
<dbReference type="RefSeq" id="WP_303700731.1">
    <property type="nucleotide sequence ID" value="NZ_VSIV01000106.1"/>
</dbReference>
<dbReference type="SUPFAM" id="SSF51261">
    <property type="entry name" value="Duplicated hybrid motif"/>
    <property type="match status" value="1"/>
</dbReference>
<dbReference type="Pfam" id="PF01551">
    <property type="entry name" value="Peptidase_M23"/>
    <property type="match status" value="1"/>
</dbReference>
<keyword evidence="1 3" id="KW-0732">Signal</keyword>
<evidence type="ECO:0000259" key="4">
    <source>
        <dbReference type="Pfam" id="PF01551"/>
    </source>
</evidence>
<keyword evidence="2" id="KW-0175">Coiled coil</keyword>
<dbReference type="AlphaFoldDB" id="A0A5D0MQ76"/>
<dbReference type="Gene3D" id="1.20.5.340">
    <property type="match status" value="1"/>
</dbReference>
<feature type="coiled-coil region" evidence="2">
    <location>
        <begin position="141"/>
        <end position="248"/>
    </location>
</feature>
<dbReference type="PANTHER" id="PTHR21666:SF289">
    <property type="entry name" value="L-ALA--D-GLU ENDOPEPTIDASE"/>
    <property type="match status" value="1"/>
</dbReference>
<protein>
    <submittedName>
        <fullName evidence="5">Peptidoglycan DD-metalloendopeptidase family protein</fullName>
    </submittedName>
</protein>
<evidence type="ECO:0000313" key="6">
    <source>
        <dbReference type="Proteomes" id="UP000323337"/>
    </source>
</evidence>
<dbReference type="EMBL" id="VSIV01000106">
    <property type="protein sequence ID" value="TYB33771.1"/>
    <property type="molecule type" value="Genomic_DNA"/>
</dbReference>
<dbReference type="SUPFAM" id="SSF90257">
    <property type="entry name" value="Myosin rod fragments"/>
    <property type="match status" value="1"/>
</dbReference>
<comment type="caution">
    <text evidence="5">The sequence shown here is derived from an EMBL/GenBank/DDBJ whole genome shotgun (WGS) entry which is preliminary data.</text>
</comment>
<feature type="domain" description="M23ase beta-sheet core" evidence="4">
    <location>
        <begin position="282"/>
        <end position="375"/>
    </location>
</feature>
<dbReference type="InterPro" id="IPR050570">
    <property type="entry name" value="Cell_wall_metabolism_enzyme"/>
</dbReference>
<feature type="coiled-coil region" evidence="2">
    <location>
        <begin position="25"/>
        <end position="108"/>
    </location>
</feature>
<dbReference type="CDD" id="cd12797">
    <property type="entry name" value="M23_peptidase"/>
    <property type="match status" value="1"/>
</dbReference>
<feature type="signal peptide" evidence="3">
    <location>
        <begin position="1"/>
        <end position="18"/>
    </location>
</feature>
<evidence type="ECO:0000313" key="5">
    <source>
        <dbReference type="EMBL" id="TYB33771.1"/>
    </source>
</evidence>
<reference evidence="5 6" key="1">
    <citation type="submission" date="2019-08" db="EMBL/GenBank/DDBJ databases">
        <title>Genomic characterization of a novel candidate phylum (ARYD3) from a high temperature, high salinity tertiary oil reservoir in north central Oklahoma, USA.</title>
        <authorList>
            <person name="Youssef N.H."/>
            <person name="Yadav A."/>
            <person name="Elshahed M.S."/>
        </authorList>
    </citation>
    <scope>NUCLEOTIDE SEQUENCE [LARGE SCALE GENOMIC DNA]</scope>
    <source>
        <strain evidence="5">ARYD1</strain>
    </source>
</reference>
<dbReference type="InterPro" id="IPR011055">
    <property type="entry name" value="Dup_hybrid_motif"/>
</dbReference>
<sequence length="380" mass="44192">MNRVVAAIMFVIIPLISAAVSINDITSANKYLEKLKNEINREEKELKTIKNTKEKILKQVRHIQKKISYNEEVLEKLNERMSKLKKNKQKLTLEIRDTEKKIDRLKSRLKRSNIYIIDNKGYTKLKLLMFSQTYHDTIKNMEILEKINSKLLSEIKKLKKASQKIEELKTQYDDAESNLKKIYTMKKNVSEDLANQKIKYKQTLALLKEDKKSKEEYIEILNEKRNALQKKIEELEESENKNSSISESGFAKAKGKLPWPVSGKVIEEFGPKKIEGFRGEVFNKGIKIAVESETVKSVFDGTVKYVDWIRGYGNIIIVKHDKNYYTLYANLDKIYVNTGQEVLRGEQIGSININSGNKKSTLYFEVRKQNEAVNPSLWLK</sequence>
<proteinExistence type="predicted"/>
<feature type="chain" id="PRO_5023024499" evidence="3">
    <location>
        <begin position="19"/>
        <end position="380"/>
    </location>
</feature>
<dbReference type="InterPro" id="IPR016047">
    <property type="entry name" value="M23ase_b-sheet_dom"/>
</dbReference>
<name>A0A5D0MQ76_FLESI</name>
<dbReference type="Proteomes" id="UP000323337">
    <property type="component" value="Unassembled WGS sequence"/>
</dbReference>
<dbReference type="GO" id="GO:0004222">
    <property type="term" value="F:metalloendopeptidase activity"/>
    <property type="evidence" value="ECO:0007669"/>
    <property type="project" value="TreeGrafter"/>
</dbReference>